<organism evidence="2 3">
    <name type="scientific">Metabacillus fastidiosus</name>
    <dbReference type="NCBI Taxonomy" id="1458"/>
    <lineage>
        <taxon>Bacteria</taxon>
        <taxon>Bacillati</taxon>
        <taxon>Bacillota</taxon>
        <taxon>Bacilli</taxon>
        <taxon>Bacillales</taxon>
        <taxon>Bacillaceae</taxon>
        <taxon>Metabacillus</taxon>
    </lineage>
</organism>
<dbReference type="EMBL" id="JARTFS010000006">
    <property type="protein sequence ID" value="MED4401572.1"/>
    <property type="molecule type" value="Genomic_DNA"/>
</dbReference>
<gene>
    <name evidence="2" type="ORF">P9271_09620</name>
</gene>
<keyword evidence="2" id="KW-0489">Methyltransferase</keyword>
<dbReference type="PANTHER" id="PTHR43861">
    <property type="entry name" value="TRANS-ACONITATE 2-METHYLTRANSFERASE-RELATED"/>
    <property type="match status" value="1"/>
</dbReference>
<dbReference type="CDD" id="cd02440">
    <property type="entry name" value="AdoMet_MTases"/>
    <property type="match status" value="1"/>
</dbReference>
<keyword evidence="2" id="KW-0808">Transferase</keyword>
<dbReference type="InterPro" id="IPR029063">
    <property type="entry name" value="SAM-dependent_MTases_sf"/>
</dbReference>
<dbReference type="Pfam" id="PF08241">
    <property type="entry name" value="Methyltransf_11"/>
    <property type="match status" value="1"/>
</dbReference>
<dbReference type="RefSeq" id="WP_066233579.1">
    <property type="nucleotide sequence ID" value="NZ_JARTFQ010000006.1"/>
</dbReference>
<sequence>MTNNWNANLYDGKHSFVSTFGNDLVNVLAPEKKEKILDLGCGTGDLANRLYELGVDVTGIDQSENMIHQAINKYPHIPFNVHNAIKLDYMNEFDAVFSNATLHWVKEADEALHCIYRSLKQGGRFVAEFGGKGNVQLITSEIINQLKSLNTNYKEENFPWYFPSIGEYSSLMEKSGFRVTFAQHFDRPTALEGENGLRNWITMFAGNMFRNIDEDIQEAAIRNAENNLKEVLYSNGSWTADYKRIRVVGIKE</sequence>
<reference evidence="2 3" key="1">
    <citation type="submission" date="2023-03" db="EMBL/GenBank/DDBJ databases">
        <title>Bacillus Genome Sequencing.</title>
        <authorList>
            <person name="Dunlap C."/>
        </authorList>
    </citation>
    <scope>NUCLEOTIDE SEQUENCE [LARGE SCALE GENOMIC DNA]</scope>
    <source>
        <strain evidence="2 3">NRS-1717</strain>
    </source>
</reference>
<dbReference type="GO" id="GO:0032259">
    <property type="term" value="P:methylation"/>
    <property type="evidence" value="ECO:0007669"/>
    <property type="project" value="UniProtKB-KW"/>
</dbReference>
<dbReference type="PANTHER" id="PTHR43861:SF1">
    <property type="entry name" value="TRANS-ACONITATE 2-METHYLTRANSFERASE"/>
    <property type="match status" value="1"/>
</dbReference>
<dbReference type="SUPFAM" id="SSF53335">
    <property type="entry name" value="S-adenosyl-L-methionine-dependent methyltransferases"/>
    <property type="match status" value="1"/>
</dbReference>
<protein>
    <submittedName>
        <fullName evidence="2">Methyltransferase domain-containing protein</fullName>
    </submittedName>
</protein>
<comment type="caution">
    <text evidence="2">The sequence shown here is derived from an EMBL/GenBank/DDBJ whole genome shotgun (WGS) entry which is preliminary data.</text>
</comment>
<dbReference type="Gene3D" id="3.40.50.150">
    <property type="entry name" value="Vaccinia Virus protein VP39"/>
    <property type="match status" value="1"/>
</dbReference>
<dbReference type="Proteomes" id="UP001342826">
    <property type="component" value="Unassembled WGS sequence"/>
</dbReference>
<dbReference type="GO" id="GO:0008168">
    <property type="term" value="F:methyltransferase activity"/>
    <property type="evidence" value="ECO:0007669"/>
    <property type="project" value="UniProtKB-KW"/>
</dbReference>
<feature type="domain" description="Methyltransferase type 11" evidence="1">
    <location>
        <begin position="37"/>
        <end position="126"/>
    </location>
</feature>
<proteinExistence type="predicted"/>
<dbReference type="GeneID" id="301142525"/>
<name>A0ABU6NWS2_9BACI</name>
<keyword evidence="3" id="KW-1185">Reference proteome</keyword>
<evidence type="ECO:0000259" key="1">
    <source>
        <dbReference type="Pfam" id="PF08241"/>
    </source>
</evidence>
<evidence type="ECO:0000313" key="2">
    <source>
        <dbReference type="EMBL" id="MED4401572.1"/>
    </source>
</evidence>
<accession>A0ABU6NWS2</accession>
<dbReference type="InterPro" id="IPR013216">
    <property type="entry name" value="Methyltransf_11"/>
</dbReference>
<evidence type="ECO:0000313" key="3">
    <source>
        <dbReference type="Proteomes" id="UP001342826"/>
    </source>
</evidence>